<feature type="chain" id="PRO_5035218286" evidence="5">
    <location>
        <begin position="22"/>
        <end position="506"/>
    </location>
</feature>
<evidence type="ECO:0000256" key="2">
    <source>
        <dbReference type="ARBA" id="ARBA00022723"/>
    </source>
</evidence>
<dbReference type="InterPro" id="IPR000917">
    <property type="entry name" value="Sulfatase_N"/>
</dbReference>
<feature type="domain" description="Sulfatase N-terminal" evidence="6">
    <location>
        <begin position="29"/>
        <end position="348"/>
    </location>
</feature>
<dbReference type="PROSITE" id="PS51257">
    <property type="entry name" value="PROKAR_LIPOPROTEIN"/>
    <property type="match status" value="1"/>
</dbReference>
<dbReference type="Pfam" id="PF00884">
    <property type="entry name" value="Sulfatase"/>
    <property type="match status" value="1"/>
</dbReference>
<name>A0A8J7J425_9FLAO</name>
<dbReference type="InterPro" id="IPR017850">
    <property type="entry name" value="Alkaline_phosphatase_core_sf"/>
</dbReference>
<dbReference type="SUPFAM" id="SSF53649">
    <property type="entry name" value="Alkaline phosphatase-like"/>
    <property type="match status" value="1"/>
</dbReference>
<dbReference type="InterPro" id="IPR050738">
    <property type="entry name" value="Sulfatase"/>
</dbReference>
<dbReference type="RefSeq" id="WP_199116595.1">
    <property type="nucleotide sequence ID" value="NZ_JAELVQ010000027.1"/>
</dbReference>
<dbReference type="Proteomes" id="UP000610931">
    <property type="component" value="Unassembled WGS sequence"/>
</dbReference>
<keyword evidence="3" id="KW-0378">Hydrolase</keyword>
<proteinExistence type="inferred from homology"/>
<evidence type="ECO:0000313" key="7">
    <source>
        <dbReference type="EMBL" id="MBJ6369472.1"/>
    </source>
</evidence>
<evidence type="ECO:0000256" key="1">
    <source>
        <dbReference type="ARBA" id="ARBA00008779"/>
    </source>
</evidence>
<dbReference type="PANTHER" id="PTHR42693:SF53">
    <property type="entry name" value="ENDO-4-O-SULFATASE"/>
    <property type="match status" value="1"/>
</dbReference>
<keyword evidence="8" id="KW-1185">Reference proteome</keyword>
<dbReference type="Gene3D" id="3.40.720.10">
    <property type="entry name" value="Alkaline Phosphatase, subunit A"/>
    <property type="match status" value="1"/>
</dbReference>
<keyword evidence="4" id="KW-0106">Calcium</keyword>
<dbReference type="InterPro" id="IPR024607">
    <property type="entry name" value="Sulfatase_CS"/>
</dbReference>
<dbReference type="PROSITE" id="PS00523">
    <property type="entry name" value="SULFATASE_1"/>
    <property type="match status" value="1"/>
</dbReference>
<evidence type="ECO:0000256" key="5">
    <source>
        <dbReference type="SAM" id="SignalP"/>
    </source>
</evidence>
<evidence type="ECO:0000313" key="8">
    <source>
        <dbReference type="Proteomes" id="UP000610931"/>
    </source>
</evidence>
<dbReference type="Gene3D" id="3.30.1120.10">
    <property type="match status" value="1"/>
</dbReference>
<comment type="caution">
    <text evidence="7">The sequence shown here is derived from an EMBL/GenBank/DDBJ whole genome shotgun (WGS) entry which is preliminary data.</text>
</comment>
<sequence>MKSLIKLKSLSVLFIFLFSMACTRKTIPPNIILVMTDDQGYGDISAHGSPDVLTPNMDKLKSQGISLEDFQVSPTCAPTRSAIMTGRHPFKNAITHTILERERMALGIRTLPEILKRGGYISGIFGKWHLGDEPEYQPDSRGFSEVFIHGAGGIGQAYAGSCADVPDNRYFDPIIKHNGTFVKTLGYCTNIFFTQALSWIKTKANEDKPFFAYISLNAPHGPFIAPDKYKAKFIKQGYPKKAQGFYGMIENVDDNLGLLMEKLSAWNLADNTILIFMSDNGKTGGGNNTVHGPTYNAGMKGMKGSVHEGGTRVPFFIRWPNNFAAGEKVVALLNHYDILPTLAEIAGIDISDIPDMDGQSFLPYLKDRTYKADDRYRFIHGGRWPLNPKNANNQEGSERWMGTLENSNPNNSIYKNCAVRNERYRFVNNKELYDVITDPGQKQDIAAQHPEIVLEMSKIYDQWWRNVRPFMVNENVPLANEKPFWMEYEKQKELGGIKKWIRPSLD</sequence>
<dbReference type="CDD" id="cd16146">
    <property type="entry name" value="ARS_like"/>
    <property type="match status" value="1"/>
</dbReference>
<dbReference type="AlphaFoldDB" id="A0A8J7J425"/>
<keyword evidence="5" id="KW-0732">Signal</keyword>
<evidence type="ECO:0000259" key="6">
    <source>
        <dbReference type="Pfam" id="PF00884"/>
    </source>
</evidence>
<gene>
    <name evidence="7" type="ORF">JF259_15370</name>
</gene>
<accession>A0A8J7J425</accession>
<evidence type="ECO:0000256" key="4">
    <source>
        <dbReference type="ARBA" id="ARBA00022837"/>
    </source>
</evidence>
<dbReference type="PANTHER" id="PTHR42693">
    <property type="entry name" value="ARYLSULFATASE FAMILY MEMBER"/>
    <property type="match status" value="1"/>
</dbReference>
<dbReference type="GO" id="GO:0004065">
    <property type="term" value="F:arylsulfatase activity"/>
    <property type="evidence" value="ECO:0007669"/>
    <property type="project" value="TreeGrafter"/>
</dbReference>
<keyword evidence="2" id="KW-0479">Metal-binding</keyword>
<protein>
    <submittedName>
        <fullName evidence="7">Arylsulfatase</fullName>
    </submittedName>
</protein>
<feature type="signal peptide" evidence="5">
    <location>
        <begin position="1"/>
        <end position="21"/>
    </location>
</feature>
<comment type="similarity">
    <text evidence="1">Belongs to the sulfatase family.</text>
</comment>
<dbReference type="EMBL" id="JAELVQ010000027">
    <property type="protein sequence ID" value="MBJ6369472.1"/>
    <property type="molecule type" value="Genomic_DNA"/>
</dbReference>
<evidence type="ECO:0000256" key="3">
    <source>
        <dbReference type="ARBA" id="ARBA00022801"/>
    </source>
</evidence>
<dbReference type="GO" id="GO:0046872">
    <property type="term" value="F:metal ion binding"/>
    <property type="evidence" value="ECO:0007669"/>
    <property type="project" value="UniProtKB-KW"/>
</dbReference>
<reference evidence="7" key="1">
    <citation type="submission" date="2020-12" db="EMBL/GenBank/DDBJ databases">
        <title>Snuella sp. nov., isolated from sediment in Incheon.</title>
        <authorList>
            <person name="Kim W."/>
        </authorList>
    </citation>
    <scope>NUCLEOTIDE SEQUENCE</scope>
    <source>
        <strain evidence="7">CAU 1569</strain>
    </source>
</reference>
<organism evidence="7 8">
    <name type="scientific">Snuella sedimenti</name>
    <dbReference type="NCBI Taxonomy" id="2798802"/>
    <lineage>
        <taxon>Bacteria</taxon>
        <taxon>Pseudomonadati</taxon>
        <taxon>Bacteroidota</taxon>
        <taxon>Flavobacteriia</taxon>
        <taxon>Flavobacteriales</taxon>
        <taxon>Flavobacteriaceae</taxon>
        <taxon>Snuella</taxon>
    </lineage>
</organism>